<dbReference type="InterPro" id="IPR053212">
    <property type="entry name" value="DHP_3-monooxygenase"/>
</dbReference>
<dbReference type="EMBL" id="JAPDRL010000007">
    <property type="protein sequence ID" value="KAJ9668482.1"/>
    <property type="molecule type" value="Genomic_DNA"/>
</dbReference>
<evidence type="ECO:0000259" key="1">
    <source>
        <dbReference type="Pfam" id="PF22607"/>
    </source>
</evidence>
<dbReference type="SUPFAM" id="SSF51905">
    <property type="entry name" value="FAD/NAD(P)-binding domain"/>
    <property type="match status" value="1"/>
</dbReference>
<evidence type="ECO:0000313" key="2">
    <source>
        <dbReference type="EMBL" id="KAJ9668482.1"/>
    </source>
</evidence>
<gene>
    <name evidence="2" type="ORF">H2201_001530</name>
</gene>
<protein>
    <recommendedName>
        <fullName evidence="1">2,6-dihydroxypyridine 3-monooxygenase substrate binding domain-containing protein</fullName>
    </recommendedName>
</protein>
<name>A0ABQ9P7Y4_9PEZI</name>
<sequence length="423" mass="47120">MSIVTKSNTLNVVIAGGSLGGLLCGIALKQIGHNTTILERNPTPLLHNQGAGIVAGGDLLAFFKKYDRCQRPIAVRSRARMYLNKEGRIIHREDRPQHMTSWDLVYYVLRANYDGVKSDYCEVPASRPNDGTAQHLHGHKVTGFKDLGDGIEVQFTTKDGMTGSMRADLLIGADGPSSTVRSILEPSVQRTHAGYVALRGTVPEDQASDAAREVFQERFTFFHDEGIQILAYLIPGINGALEPGKRLVNWVWYINFPEHSPEFEELMTDKEGARHSITLPPGKMQEKVWEKLKKSAKEKLPPQFAELVQKTEKPFVQVITDVICQRNEFCDGRVVLVGDALAGFRPHTAASTSQAAFDAMILADMLEGKISREQWREETMHYAREIQQRGVQMGNRSQFGHHPLAEYARDRGSVDDRAKGAPS</sequence>
<dbReference type="PANTHER" id="PTHR47469">
    <property type="entry name" value="MONOOXYGENASE-LIKE"/>
    <property type="match status" value="1"/>
</dbReference>
<dbReference type="Pfam" id="PF22607">
    <property type="entry name" value="FAD_binding-like"/>
    <property type="match status" value="1"/>
</dbReference>
<dbReference type="PRINTS" id="PR00420">
    <property type="entry name" value="RNGMNOXGNASE"/>
</dbReference>
<dbReference type="InterPro" id="IPR036188">
    <property type="entry name" value="FAD/NAD-bd_sf"/>
</dbReference>
<dbReference type="Proteomes" id="UP001172684">
    <property type="component" value="Unassembled WGS sequence"/>
</dbReference>
<dbReference type="InterPro" id="IPR054707">
    <property type="entry name" value="DhpH_subs-bd"/>
</dbReference>
<feature type="domain" description="2,6-dihydroxypyridine 3-monooxygenase substrate binding" evidence="1">
    <location>
        <begin position="193"/>
        <end position="321"/>
    </location>
</feature>
<organism evidence="2 3">
    <name type="scientific">Coniosporium apollinis</name>
    <dbReference type="NCBI Taxonomy" id="61459"/>
    <lineage>
        <taxon>Eukaryota</taxon>
        <taxon>Fungi</taxon>
        <taxon>Dikarya</taxon>
        <taxon>Ascomycota</taxon>
        <taxon>Pezizomycotina</taxon>
        <taxon>Dothideomycetes</taxon>
        <taxon>Dothideomycetes incertae sedis</taxon>
        <taxon>Coniosporium</taxon>
    </lineage>
</organism>
<dbReference type="Gene3D" id="3.50.50.60">
    <property type="entry name" value="FAD/NAD(P)-binding domain"/>
    <property type="match status" value="1"/>
</dbReference>
<reference evidence="2" key="1">
    <citation type="submission" date="2022-10" db="EMBL/GenBank/DDBJ databases">
        <title>Culturing micro-colonial fungi from biological soil crusts in the Mojave desert and describing Neophaeococcomyces mojavensis, and introducing the new genera and species Taxawa tesnikishii.</title>
        <authorList>
            <person name="Kurbessoian T."/>
            <person name="Stajich J.E."/>
        </authorList>
    </citation>
    <scope>NUCLEOTIDE SEQUENCE</scope>
    <source>
        <strain evidence="2">TK_1</strain>
    </source>
</reference>
<accession>A0ABQ9P7Y4</accession>
<keyword evidence="3" id="KW-1185">Reference proteome</keyword>
<dbReference type="Gene3D" id="3.30.9.60">
    <property type="match status" value="1"/>
</dbReference>
<comment type="caution">
    <text evidence="2">The sequence shown here is derived from an EMBL/GenBank/DDBJ whole genome shotgun (WGS) entry which is preliminary data.</text>
</comment>
<dbReference type="SUPFAM" id="SSF54373">
    <property type="entry name" value="FAD-linked reductases, C-terminal domain"/>
    <property type="match status" value="1"/>
</dbReference>
<proteinExistence type="predicted"/>
<evidence type="ECO:0000313" key="3">
    <source>
        <dbReference type="Proteomes" id="UP001172684"/>
    </source>
</evidence>
<dbReference type="PANTHER" id="PTHR47469:SF2">
    <property type="entry name" value="OS06G0597600 PROTEIN"/>
    <property type="match status" value="1"/>
</dbReference>
<dbReference type="NCBIfam" id="NF005566">
    <property type="entry name" value="PRK07236.1"/>
    <property type="match status" value="1"/>
</dbReference>